<keyword evidence="1" id="KW-1133">Transmembrane helix</keyword>
<keyword evidence="3" id="KW-1185">Reference proteome</keyword>
<dbReference type="PATRIC" id="fig|45658.7.peg.3757"/>
<evidence type="ECO:0000256" key="1">
    <source>
        <dbReference type="SAM" id="Phobius"/>
    </source>
</evidence>
<keyword evidence="1" id="KW-0812">Transmembrane</keyword>
<evidence type="ECO:0000313" key="2">
    <source>
        <dbReference type="EMBL" id="ANU38828.1"/>
    </source>
</evidence>
<gene>
    <name evidence="2" type="ORF">VSVS05_03792</name>
</gene>
<accession>A0A1C7FGD2</accession>
<feature type="transmembrane region" description="Helical" evidence="1">
    <location>
        <begin position="60"/>
        <end position="84"/>
    </location>
</feature>
<protein>
    <submittedName>
        <fullName evidence="2">Uncharacterized protein</fullName>
    </submittedName>
</protein>
<organism evidence="2 3">
    <name type="scientific">Vibrio scophthalmi</name>
    <dbReference type="NCBI Taxonomy" id="45658"/>
    <lineage>
        <taxon>Bacteria</taxon>
        <taxon>Pseudomonadati</taxon>
        <taxon>Pseudomonadota</taxon>
        <taxon>Gammaproteobacteria</taxon>
        <taxon>Vibrionales</taxon>
        <taxon>Vibrionaceae</taxon>
        <taxon>Vibrio</taxon>
    </lineage>
</organism>
<dbReference type="EMBL" id="CP016415">
    <property type="protein sequence ID" value="ANU38828.1"/>
    <property type="molecule type" value="Genomic_DNA"/>
</dbReference>
<reference evidence="2 3" key="1">
    <citation type="submission" date="2016-07" db="EMBL/GenBank/DDBJ databases">
        <title>Genome sequencing of Vibrio scophthalmi strain VS-05, an isolated from Paralichthys olivaceus.</title>
        <authorList>
            <person name="Han H.-J."/>
        </authorList>
    </citation>
    <scope>NUCLEOTIDE SEQUENCE [LARGE SCALE GENOMIC DNA]</scope>
    <source>
        <strain evidence="2 3">VS-05</strain>
    </source>
</reference>
<dbReference type="AlphaFoldDB" id="A0A1C7FGD2"/>
<keyword evidence="1" id="KW-0472">Membrane</keyword>
<proteinExistence type="predicted"/>
<dbReference type="Proteomes" id="UP000092528">
    <property type="component" value="Chromosome 2"/>
</dbReference>
<name>A0A1C7FGD2_9VIBR</name>
<evidence type="ECO:0000313" key="3">
    <source>
        <dbReference type="Proteomes" id="UP000092528"/>
    </source>
</evidence>
<sequence length="171" mass="18929">MSNLLGGLASLAVGLLIFAGYVTLFSNEWYLRYSSEMLIILFGQVPSVESWISDADFIDIQLVFTLIQALILSGVLAMVFSLLLAMFNGLIRYVHFAILGVFIGFMYFVSPVLVTFATSGVLSKGAVPNPVLTQPLVDALVWYLPFVIAIFISANIKRRQLAQAAQRSWFH</sequence>
<feature type="transmembrane region" description="Helical" evidence="1">
    <location>
        <begin position="96"/>
        <end position="119"/>
    </location>
</feature>
<feature type="transmembrane region" description="Helical" evidence="1">
    <location>
        <begin position="139"/>
        <end position="156"/>
    </location>
</feature>
<dbReference type="GeneID" id="96873998"/>
<dbReference type="RefSeq" id="WP_065546515.1">
    <property type="nucleotide sequence ID" value="NZ_CP016415.1"/>
</dbReference>